<dbReference type="InterPro" id="IPR050109">
    <property type="entry name" value="HTH-type_TetR-like_transc_reg"/>
</dbReference>
<dbReference type="RefSeq" id="WP_119763028.1">
    <property type="nucleotide sequence ID" value="NZ_QYUM01000003.1"/>
</dbReference>
<dbReference type="AlphaFoldDB" id="A0A418WMF3"/>
<sequence>MTETRKRRSRDPAATREAILEAARTLLAKDGPEGISLSEVAHLAGVNRGTAYQHFETREKLIEATAAWVSDKMFRAVFGDPETIGERRVELVDTADTTNRLTSFAMDNPELCRIWLLQLLSSPEPTADPFWREYAGSLQRFADTDLAQEGVDAEVLSVLMLAGAFLWPVWARSQARGEGERRALARRFANECLRLCMFGSMQSECFPQVAEQLGKARGKSAKVRVVGN</sequence>
<evidence type="ECO:0000313" key="6">
    <source>
        <dbReference type="EMBL" id="RJF91175.1"/>
    </source>
</evidence>
<gene>
    <name evidence="6" type="ORF">D3876_13720</name>
</gene>
<dbReference type="PROSITE" id="PS50977">
    <property type="entry name" value="HTH_TETR_2"/>
    <property type="match status" value="1"/>
</dbReference>
<dbReference type="PANTHER" id="PTHR30055:SF234">
    <property type="entry name" value="HTH-TYPE TRANSCRIPTIONAL REGULATOR BETI"/>
    <property type="match status" value="1"/>
</dbReference>
<evidence type="ECO:0000259" key="5">
    <source>
        <dbReference type="PROSITE" id="PS50977"/>
    </source>
</evidence>
<keyword evidence="2 4" id="KW-0238">DNA-binding</keyword>
<dbReference type="PRINTS" id="PR00455">
    <property type="entry name" value="HTHTETR"/>
</dbReference>
<proteinExistence type="predicted"/>
<name>A0A418WMF3_9SPHN</name>
<evidence type="ECO:0000256" key="2">
    <source>
        <dbReference type="ARBA" id="ARBA00023125"/>
    </source>
</evidence>
<reference evidence="6 7" key="1">
    <citation type="submission" date="2018-09" db="EMBL/GenBank/DDBJ databases">
        <authorList>
            <person name="Zhu H."/>
        </authorList>
    </citation>
    <scope>NUCLEOTIDE SEQUENCE [LARGE SCALE GENOMIC DNA]</scope>
    <source>
        <strain evidence="6 7">K2R01-6</strain>
    </source>
</reference>
<keyword evidence="3" id="KW-0804">Transcription</keyword>
<evidence type="ECO:0000256" key="3">
    <source>
        <dbReference type="ARBA" id="ARBA00023163"/>
    </source>
</evidence>
<dbReference type="Pfam" id="PF00440">
    <property type="entry name" value="TetR_N"/>
    <property type="match status" value="1"/>
</dbReference>
<feature type="domain" description="HTH tetR-type" evidence="5">
    <location>
        <begin position="13"/>
        <end position="73"/>
    </location>
</feature>
<dbReference type="EMBL" id="QYUM01000003">
    <property type="protein sequence ID" value="RJF91175.1"/>
    <property type="molecule type" value="Genomic_DNA"/>
</dbReference>
<dbReference type="Gene3D" id="1.10.357.10">
    <property type="entry name" value="Tetracycline Repressor, domain 2"/>
    <property type="match status" value="1"/>
</dbReference>
<evidence type="ECO:0000256" key="1">
    <source>
        <dbReference type="ARBA" id="ARBA00023015"/>
    </source>
</evidence>
<dbReference type="OrthoDB" id="9795011at2"/>
<evidence type="ECO:0000256" key="4">
    <source>
        <dbReference type="PROSITE-ProRule" id="PRU00335"/>
    </source>
</evidence>
<protein>
    <submittedName>
        <fullName evidence="6">TetR/AcrR family transcriptional regulator</fullName>
    </submittedName>
</protein>
<dbReference type="InterPro" id="IPR001647">
    <property type="entry name" value="HTH_TetR"/>
</dbReference>
<comment type="caution">
    <text evidence="6">The sequence shown here is derived from an EMBL/GenBank/DDBJ whole genome shotgun (WGS) entry which is preliminary data.</text>
</comment>
<dbReference type="GO" id="GO:0003700">
    <property type="term" value="F:DNA-binding transcription factor activity"/>
    <property type="evidence" value="ECO:0007669"/>
    <property type="project" value="TreeGrafter"/>
</dbReference>
<dbReference type="SUPFAM" id="SSF46689">
    <property type="entry name" value="Homeodomain-like"/>
    <property type="match status" value="1"/>
</dbReference>
<accession>A0A418WMF3</accession>
<dbReference type="PANTHER" id="PTHR30055">
    <property type="entry name" value="HTH-TYPE TRANSCRIPTIONAL REGULATOR RUTR"/>
    <property type="match status" value="1"/>
</dbReference>
<organism evidence="6 7">
    <name type="scientific">Sphingomonas cavernae</name>
    <dbReference type="NCBI Taxonomy" id="2320861"/>
    <lineage>
        <taxon>Bacteria</taxon>
        <taxon>Pseudomonadati</taxon>
        <taxon>Pseudomonadota</taxon>
        <taxon>Alphaproteobacteria</taxon>
        <taxon>Sphingomonadales</taxon>
        <taxon>Sphingomonadaceae</taxon>
        <taxon>Sphingomonas</taxon>
    </lineage>
</organism>
<feature type="DNA-binding region" description="H-T-H motif" evidence="4">
    <location>
        <begin position="36"/>
        <end position="55"/>
    </location>
</feature>
<dbReference type="InterPro" id="IPR009057">
    <property type="entry name" value="Homeodomain-like_sf"/>
</dbReference>
<dbReference type="Proteomes" id="UP000286100">
    <property type="component" value="Unassembled WGS sequence"/>
</dbReference>
<keyword evidence="7" id="KW-1185">Reference proteome</keyword>
<keyword evidence="1" id="KW-0805">Transcription regulation</keyword>
<dbReference type="GO" id="GO:0000976">
    <property type="term" value="F:transcription cis-regulatory region binding"/>
    <property type="evidence" value="ECO:0007669"/>
    <property type="project" value="TreeGrafter"/>
</dbReference>
<evidence type="ECO:0000313" key="7">
    <source>
        <dbReference type="Proteomes" id="UP000286100"/>
    </source>
</evidence>